<organism evidence="9 10">
    <name type="scientific">Hondaea fermentalgiana</name>
    <dbReference type="NCBI Taxonomy" id="2315210"/>
    <lineage>
        <taxon>Eukaryota</taxon>
        <taxon>Sar</taxon>
        <taxon>Stramenopiles</taxon>
        <taxon>Bigyra</taxon>
        <taxon>Labyrinthulomycetes</taxon>
        <taxon>Thraustochytrida</taxon>
        <taxon>Thraustochytriidae</taxon>
        <taxon>Hondaea</taxon>
    </lineage>
</organism>
<proteinExistence type="predicted"/>
<dbReference type="EMBL" id="BEYU01000001">
    <property type="protein sequence ID" value="GBG23990.1"/>
    <property type="molecule type" value="Genomic_DNA"/>
</dbReference>
<keyword evidence="2 7" id="KW-0812">Transmembrane</keyword>
<dbReference type="InterPro" id="IPR027417">
    <property type="entry name" value="P-loop_NTPase"/>
</dbReference>
<evidence type="ECO:0000259" key="8">
    <source>
        <dbReference type="PROSITE" id="PS50893"/>
    </source>
</evidence>
<accession>A0A2R5FZ35</accession>
<dbReference type="SMART" id="SM00382">
    <property type="entry name" value="AAA"/>
    <property type="match status" value="1"/>
</dbReference>
<keyword evidence="5 7" id="KW-1133">Transmembrane helix</keyword>
<evidence type="ECO:0000256" key="6">
    <source>
        <dbReference type="ARBA" id="ARBA00023136"/>
    </source>
</evidence>
<dbReference type="Pfam" id="PF00005">
    <property type="entry name" value="ABC_tran"/>
    <property type="match status" value="1"/>
</dbReference>
<dbReference type="PROSITE" id="PS00211">
    <property type="entry name" value="ABC_TRANSPORTER_1"/>
    <property type="match status" value="1"/>
</dbReference>
<gene>
    <name evidence="9" type="ORF">FCC1311_112301</name>
</gene>
<keyword evidence="6 7" id="KW-0472">Membrane</keyword>
<dbReference type="InterPro" id="IPR026082">
    <property type="entry name" value="ABCA"/>
</dbReference>
<evidence type="ECO:0000256" key="4">
    <source>
        <dbReference type="ARBA" id="ARBA00022840"/>
    </source>
</evidence>
<name>A0A2R5FZ35_9STRA</name>
<evidence type="ECO:0000256" key="2">
    <source>
        <dbReference type="ARBA" id="ARBA00022692"/>
    </source>
</evidence>
<dbReference type="InterPro" id="IPR017871">
    <property type="entry name" value="ABC_transporter-like_CS"/>
</dbReference>
<dbReference type="FunFam" id="3.40.50.300:FF:000933">
    <property type="entry name" value="ABC transporter A family member 7"/>
    <property type="match status" value="1"/>
</dbReference>
<dbReference type="AlphaFoldDB" id="A0A2R5FZ35"/>
<evidence type="ECO:0000313" key="10">
    <source>
        <dbReference type="Proteomes" id="UP000241890"/>
    </source>
</evidence>
<reference evidence="9 10" key="1">
    <citation type="submission" date="2017-12" db="EMBL/GenBank/DDBJ databases">
        <title>Sequencing, de novo assembly and annotation of complete genome of a new Thraustochytrid species, strain FCC1311.</title>
        <authorList>
            <person name="Sedici K."/>
            <person name="Godart F."/>
            <person name="Aiese Cigliano R."/>
            <person name="Sanseverino W."/>
            <person name="Barakat M."/>
            <person name="Ortet P."/>
            <person name="Marechal E."/>
            <person name="Cagnac O."/>
            <person name="Amato A."/>
        </authorList>
    </citation>
    <scope>NUCLEOTIDE SEQUENCE [LARGE SCALE GENOMIC DNA]</scope>
</reference>
<dbReference type="InterPro" id="IPR013525">
    <property type="entry name" value="ABC2_TM"/>
</dbReference>
<dbReference type="GO" id="GO:0016020">
    <property type="term" value="C:membrane"/>
    <property type="evidence" value="ECO:0007669"/>
    <property type="project" value="UniProtKB-SubCell"/>
</dbReference>
<dbReference type="SUPFAM" id="SSF52540">
    <property type="entry name" value="P-loop containing nucleoside triphosphate hydrolases"/>
    <property type="match status" value="1"/>
</dbReference>
<dbReference type="InParanoid" id="A0A2R5FZ35"/>
<dbReference type="PANTHER" id="PTHR19229">
    <property type="entry name" value="ATP-BINDING CASSETTE TRANSPORTER SUBFAMILY A ABCA"/>
    <property type="match status" value="1"/>
</dbReference>
<dbReference type="CDD" id="cd03263">
    <property type="entry name" value="ABC_subfamily_A"/>
    <property type="match status" value="1"/>
</dbReference>
<dbReference type="InterPro" id="IPR003593">
    <property type="entry name" value="AAA+_ATPase"/>
</dbReference>
<protein>
    <submittedName>
        <fullName evidence="9">ABC transporter ATP-binding protein</fullName>
    </submittedName>
</protein>
<dbReference type="Pfam" id="PF12698">
    <property type="entry name" value="ABC2_membrane_3"/>
    <property type="match status" value="1"/>
</dbReference>
<comment type="caution">
    <text evidence="9">The sequence shown here is derived from an EMBL/GenBank/DDBJ whole genome shotgun (WGS) entry which is preliminary data.</text>
</comment>
<evidence type="ECO:0000256" key="5">
    <source>
        <dbReference type="ARBA" id="ARBA00022989"/>
    </source>
</evidence>
<dbReference type="Proteomes" id="UP000241890">
    <property type="component" value="Unassembled WGS sequence"/>
</dbReference>
<keyword evidence="4 9" id="KW-0067">ATP-binding</keyword>
<dbReference type="GO" id="GO:0005319">
    <property type="term" value="F:lipid transporter activity"/>
    <property type="evidence" value="ECO:0007669"/>
    <property type="project" value="TreeGrafter"/>
</dbReference>
<evidence type="ECO:0000256" key="7">
    <source>
        <dbReference type="SAM" id="Phobius"/>
    </source>
</evidence>
<feature type="transmembrane region" description="Helical" evidence="7">
    <location>
        <begin position="347"/>
        <end position="365"/>
    </location>
</feature>
<feature type="transmembrane region" description="Helical" evidence="7">
    <location>
        <begin position="282"/>
        <end position="306"/>
    </location>
</feature>
<dbReference type="PROSITE" id="PS50893">
    <property type="entry name" value="ABC_TRANSPORTER_2"/>
    <property type="match status" value="1"/>
</dbReference>
<evidence type="ECO:0000313" key="9">
    <source>
        <dbReference type="EMBL" id="GBG23990.1"/>
    </source>
</evidence>
<comment type="subcellular location">
    <subcellularLocation>
        <location evidence="1">Membrane</location>
        <topology evidence="1">Multi-pass membrane protein</topology>
    </subcellularLocation>
</comment>
<dbReference type="InterPro" id="IPR003439">
    <property type="entry name" value="ABC_transporter-like_ATP-bd"/>
</dbReference>
<dbReference type="Gene3D" id="3.40.50.300">
    <property type="entry name" value="P-loop containing nucleotide triphosphate hydrolases"/>
    <property type="match status" value="1"/>
</dbReference>
<keyword evidence="10" id="KW-1185">Reference proteome</keyword>
<evidence type="ECO:0000256" key="1">
    <source>
        <dbReference type="ARBA" id="ARBA00004141"/>
    </source>
</evidence>
<dbReference type="GO" id="GO:0140359">
    <property type="term" value="F:ABC-type transporter activity"/>
    <property type="evidence" value="ECO:0007669"/>
    <property type="project" value="InterPro"/>
</dbReference>
<dbReference type="OrthoDB" id="10255969at2759"/>
<feature type="domain" description="ABC transporter" evidence="8">
    <location>
        <begin position="545"/>
        <end position="778"/>
    </location>
</feature>
<sequence length="848" mass="92609">MEGSATMQAQLEECFGTDSLASLTLEDVSDRDEEYAACLNASGLVSYEVEEDFYFSVPSEDSTWDDLYENAQDKVPQVNSSSPCGSDPDNVSAECCAGVSAALTCELSPNSKMSSDCKKMLDEVVFDTYKCSSEVEEYAAFIGVLGALVLTAIVSLTVLRHRAFGALLRKNVILWRQRFFATLASQVFALVLVGALAGVLLGLTSMETTYYDIELLGLTLAFTTPDENRKLIYQNLRPFGGLFLLITFTYPVANMTVSLVAEKQTRMKEALRISGMRDYMQMSTWLITFLLKFLPMIVGCAVLAHYGAVFPNENVPTLALFFFAFVFAMAGFAFLVTVFFGKTRPAAIASVCVSFLIFFSSFHFLNQDSIEAQRNGCYLAPVCLALVVNTMLDDASLGTGFARAASLFATNQLEDLIQIEEASRRLVLAGFLYLIAAWYLDKVVPQEFGVRERPDFVLRPLYFWAPRLWAMSRSACRWLSQTCSKASFREHSASTLADKEVFGREGPAESLSDSETASNADVVVIQVPTGEMSEVNRAYADASRVAIRNVSKEYRINGLRGKRKAVNDLSLSFEKDQVTVLLGPNGAGKSTLIKMLTGMVQPSGGDISVFGLSIRSDMQTIRGRLGWCPQHDILYPSLTVHQHLHLFSALRGKRLDKDATHDLLLELELSDKLHAKARTLSGGQRRKLCLAIALIGDTDIIVLDEMTAGVDPVSRRACWSVIQNNRVGRAILLTTHFLDEADVLGDKIAIIANGSLCCEGNSLELKRKYGDGYRLTVGLPKSPQERASMPASGVDALPSAPLGIANTAETVTPQRVTAVVHEEVAGATIVDQSASELDDGDGAANDAI</sequence>
<feature type="transmembrane region" description="Helical" evidence="7">
    <location>
        <begin position="179"/>
        <end position="203"/>
    </location>
</feature>
<feature type="transmembrane region" description="Helical" evidence="7">
    <location>
        <begin position="318"/>
        <end position="340"/>
    </location>
</feature>
<dbReference type="GO" id="GO:0005524">
    <property type="term" value="F:ATP binding"/>
    <property type="evidence" value="ECO:0007669"/>
    <property type="project" value="UniProtKB-KW"/>
</dbReference>
<feature type="transmembrane region" description="Helical" evidence="7">
    <location>
        <begin position="239"/>
        <end position="261"/>
    </location>
</feature>
<dbReference type="GO" id="GO:0016887">
    <property type="term" value="F:ATP hydrolysis activity"/>
    <property type="evidence" value="ECO:0007669"/>
    <property type="project" value="InterPro"/>
</dbReference>
<evidence type="ECO:0000256" key="3">
    <source>
        <dbReference type="ARBA" id="ARBA00022741"/>
    </source>
</evidence>
<keyword evidence="3" id="KW-0547">Nucleotide-binding</keyword>
<feature type="transmembrane region" description="Helical" evidence="7">
    <location>
        <begin position="138"/>
        <end position="159"/>
    </location>
</feature>